<dbReference type="SMART" id="SM00409">
    <property type="entry name" value="IG"/>
    <property type="match status" value="2"/>
</dbReference>
<proteinExistence type="predicted"/>
<keyword evidence="2" id="KW-0472">Membrane</keyword>
<feature type="transmembrane region" description="Helical" evidence="2">
    <location>
        <begin position="137"/>
        <end position="159"/>
    </location>
</feature>
<dbReference type="EMBL" id="CAJPWZ010001823">
    <property type="protein sequence ID" value="CAG2224894.1"/>
    <property type="molecule type" value="Genomic_DNA"/>
</dbReference>
<accession>A0A8S3T757</accession>
<feature type="domain" description="Ig-like" evidence="3">
    <location>
        <begin position="261"/>
        <end position="363"/>
    </location>
</feature>
<dbReference type="Proteomes" id="UP000683360">
    <property type="component" value="Unassembled WGS sequence"/>
</dbReference>
<feature type="domain" description="Ig-like" evidence="3">
    <location>
        <begin position="202"/>
        <end position="255"/>
    </location>
</feature>
<sequence length="453" mass="50467">MMIFKEERKILLIVLSLINIIDGYINCTAPLYVPSCPRTTHSWKQRARNFCKNEPDLYHCLVTQTDQLIECCTIPEVIGEEYKCIQVCEPGFYRPEGTMDCVVVPESTTQNTATNTDDTTKDSKDDMSSNMTYPIDFSTTVAIVVVVVFAAILALFIYFAKKGKIQDIACCSWITSNITAKNYQRGIGNRMSRNGSSSFSGVEWFKDGKPIEIWNTKYIETTDTSESSLKINDVTIHDTADYSCRVNGTKSVLIAVLVQEPVIKLQDSYNVSCGDNLTIGCKMKNFPAELSFEVCWKKRKDLNDQDQILEPSDKYGETHSGYPNLDIKNICKGDEGYYTCWISYVVDGITFEVPNARTTDNLTKVNVNEGKEPLVQNIDKLINATFHGTVGTLNMGDVSNANYINTNGNCSDNKTSGGTSNPGGVSEKAVPQEVNVLKVIAMNQIQAKRIDQK</sequence>
<keyword evidence="2" id="KW-1133">Transmembrane helix</keyword>
<dbReference type="InterPro" id="IPR013098">
    <property type="entry name" value="Ig_I-set"/>
</dbReference>
<dbReference type="Gene3D" id="2.60.40.10">
    <property type="entry name" value="Immunoglobulins"/>
    <property type="match status" value="2"/>
</dbReference>
<evidence type="ECO:0000259" key="3">
    <source>
        <dbReference type="PROSITE" id="PS50835"/>
    </source>
</evidence>
<dbReference type="Pfam" id="PF07679">
    <property type="entry name" value="I-set"/>
    <property type="match status" value="1"/>
</dbReference>
<protein>
    <submittedName>
        <fullName evidence="4">OBSCN</fullName>
        <ecNumber evidence="4">2.7.11.1</ecNumber>
    </submittedName>
</protein>
<evidence type="ECO:0000313" key="5">
    <source>
        <dbReference type="Proteomes" id="UP000683360"/>
    </source>
</evidence>
<dbReference type="InterPro" id="IPR050964">
    <property type="entry name" value="Striated_Muscle_Regulatory"/>
</dbReference>
<evidence type="ECO:0000313" key="4">
    <source>
        <dbReference type="EMBL" id="CAG2224894.1"/>
    </source>
</evidence>
<keyword evidence="5" id="KW-1185">Reference proteome</keyword>
<dbReference type="GO" id="GO:0004674">
    <property type="term" value="F:protein serine/threonine kinase activity"/>
    <property type="evidence" value="ECO:0007669"/>
    <property type="project" value="UniProtKB-EC"/>
</dbReference>
<dbReference type="PROSITE" id="PS50835">
    <property type="entry name" value="IG_LIKE"/>
    <property type="match status" value="2"/>
</dbReference>
<reference evidence="4" key="1">
    <citation type="submission" date="2021-03" db="EMBL/GenBank/DDBJ databases">
        <authorList>
            <person name="Bekaert M."/>
        </authorList>
    </citation>
    <scope>NUCLEOTIDE SEQUENCE</scope>
</reference>
<dbReference type="InterPro" id="IPR007110">
    <property type="entry name" value="Ig-like_dom"/>
</dbReference>
<keyword evidence="4" id="KW-0808">Transferase</keyword>
<dbReference type="SUPFAM" id="SSF48726">
    <property type="entry name" value="Immunoglobulin"/>
    <property type="match status" value="2"/>
</dbReference>
<dbReference type="InterPro" id="IPR003599">
    <property type="entry name" value="Ig_sub"/>
</dbReference>
<dbReference type="InterPro" id="IPR013783">
    <property type="entry name" value="Ig-like_fold"/>
</dbReference>
<comment type="caution">
    <text evidence="4">The sequence shown here is derived from an EMBL/GenBank/DDBJ whole genome shotgun (WGS) entry which is preliminary data.</text>
</comment>
<dbReference type="AlphaFoldDB" id="A0A8S3T757"/>
<dbReference type="EC" id="2.7.11.1" evidence="4"/>
<dbReference type="PANTHER" id="PTHR13817">
    <property type="entry name" value="TITIN"/>
    <property type="match status" value="1"/>
</dbReference>
<dbReference type="CDD" id="cd00096">
    <property type="entry name" value="Ig"/>
    <property type="match status" value="1"/>
</dbReference>
<organism evidence="4 5">
    <name type="scientific">Mytilus edulis</name>
    <name type="common">Blue mussel</name>
    <dbReference type="NCBI Taxonomy" id="6550"/>
    <lineage>
        <taxon>Eukaryota</taxon>
        <taxon>Metazoa</taxon>
        <taxon>Spiralia</taxon>
        <taxon>Lophotrochozoa</taxon>
        <taxon>Mollusca</taxon>
        <taxon>Bivalvia</taxon>
        <taxon>Autobranchia</taxon>
        <taxon>Pteriomorphia</taxon>
        <taxon>Mytilida</taxon>
        <taxon>Mytiloidea</taxon>
        <taxon>Mytilidae</taxon>
        <taxon>Mytilinae</taxon>
        <taxon>Mytilus</taxon>
    </lineage>
</organism>
<keyword evidence="1" id="KW-0677">Repeat</keyword>
<name>A0A8S3T757_MYTED</name>
<dbReference type="InterPro" id="IPR036179">
    <property type="entry name" value="Ig-like_dom_sf"/>
</dbReference>
<dbReference type="PANTHER" id="PTHR13817:SF73">
    <property type="entry name" value="FIBRONECTIN TYPE-III DOMAIN-CONTAINING PROTEIN"/>
    <property type="match status" value="1"/>
</dbReference>
<evidence type="ECO:0000256" key="2">
    <source>
        <dbReference type="SAM" id="Phobius"/>
    </source>
</evidence>
<keyword evidence="2" id="KW-0812">Transmembrane</keyword>
<dbReference type="OrthoDB" id="5985519at2759"/>
<evidence type="ECO:0000256" key="1">
    <source>
        <dbReference type="ARBA" id="ARBA00022737"/>
    </source>
</evidence>
<gene>
    <name evidence="4" type="ORF">MEDL_38056</name>
</gene>